<evidence type="ECO:0000313" key="2">
    <source>
        <dbReference type="Proteomes" id="UP000249377"/>
    </source>
</evidence>
<dbReference type="SUPFAM" id="SSF49344">
    <property type="entry name" value="CBD9-like"/>
    <property type="match status" value="1"/>
</dbReference>
<keyword evidence="2" id="KW-1185">Reference proteome</keyword>
<protein>
    <submittedName>
        <fullName evidence="1">Uncharacterized protein</fullName>
    </submittedName>
</protein>
<dbReference type="EMBL" id="QLYR01000005">
    <property type="protein sequence ID" value="RAQ28421.1"/>
    <property type="molecule type" value="Genomic_DNA"/>
</dbReference>
<reference evidence="1 2" key="1">
    <citation type="submission" date="2018-06" db="EMBL/GenBank/DDBJ databases">
        <title>Noncontiguous genome sequence of Ruminococcaceae bacterium ASD2818.</title>
        <authorList>
            <person name="Chaplin A.V."/>
            <person name="Sokolova S.R."/>
            <person name="Kochetkova T.O."/>
            <person name="Goltsov A.Y."/>
            <person name="Trofimov D.Y."/>
            <person name="Efimov B.A."/>
        </authorList>
    </citation>
    <scope>NUCLEOTIDE SEQUENCE [LARGE SCALE GENOMIC DNA]</scope>
    <source>
        <strain evidence="1 2">ASD2818</strain>
    </source>
</reference>
<organism evidence="1 2">
    <name type="scientific">Hydrogeniiclostridium mannosilyticum</name>
    <dbReference type="NCBI Taxonomy" id="2764322"/>
    <lineage>
        <taxon>Bacteria</taxon>
        <taxon>Bacillati</taxon>
        <taxon>Bacillota</taxon>
        <taxon>Clostridia</taxon>
        <taxon>Eubacteriales</taxon>
        <taxon>Acutalibacteraceae</taxon>
        <taxon>Hydrogeniiclostridium</taxon>
    </lineage>
</organism>
<dbReference type="RefSeq" id="WP_112332804.1">
    <property type="nucleotide sequence ID" value="NZ_QLYR01000005.1"/>
</dbReference>
<dbReference type="Proteomes" id="UP000249377">
    <property type="component" value="Unassembled WGS sequence"/>
</dbReference>
<sequence length="688" mass="79632">MEKVLKSNCLLNEDNPKITFENVTFSTTMRGLDILYRTASGSFPLDVYLNGRLASTASLTTTAGYRELEVIHADIPEIQPGAYEVSFVADKPAYIESFTFTETTFWENAGGYQMPVYPYHETDNDLIAATDSLGRKLPDAQEAGAPKKRFVGLFYWTWRNGHVDRRPINLAEVLRKYPEAEYDMNHPVWTDHDIVHWNEPLYGFYRNDDPYVLRKHAQYFADAGVDAIFFDTTNGTSVWKDSYMALLEEFRKARIDGIKTPQVAFIMNFQATENTREMLRSIYQDLYRPGLYRDLWFMWDGKPLVLAYPESLPEQGRSEFETNMFREIRSFFTFRPPQPMYAGGATREDNWGWLEIAPQNGYVKKPDGRYEMCTVGVAQNARDGRICTHFNDKGTYGRSYTAKDKHGKLGPDSYKYGYNVQEQWDNAIALDPDLVFITGWNEWIMGKFPGDPWVWDQNSTQIAFVDQYDYEHSRDIEPDSDGYQDLYYLQMVANIRRYKGLAHVERKTEPRTIAMEDFSCWEGVEPTYYAHKGSAANRDYVALGGEIHYLNKSGKNDFIKAKYAYDDAYIYFYVECADRIVLGHQNAMTLLLDTDRNKATGWEGYDYKITEGVCFCMKDGSSVRVGEVCTNIEENRMAVAIPRKFLGFEGSQKPCFEFKWIDNIETKDIMAFYRDGDCAPFGRFNYVM</sequence>
<gene>
    <name evidence="1" type="ORF">DPQ25_08820</name>
</gene>
<name>A0A328UAV1_9FIRM</name>
<comment type="caution">
    <text evidence="1">The sequence shown here is derived from an EMBL/GenBank/DDBJ whole genome shotgun (WGS) entry which is preliminary data.</text>
</comment>
<dbReference type="Gene3D" id="3.20.20.80">
    <property type="entry name" value="Glycosidases"/>
    <property type="match status" value="1"/>
</dbReference>
<accession>A0A328UAV1</accession>
<dbReference type="AlphaFoldDB" id="A0A328UAV1"/>
<proteinExistence type="predicted"/>
<evidence type="ECO:0000313" key="1">
    <source>
        <dbReference type="EMBL" id="RAQ28421.1"/>
    </source>
</evidence>